<keyword evidence="9" id="KW-1185">Reference proteome</keyword>
<dbReference type="InterPro" id="IPR006157">
    <property type="entry name" value="FolB_dom"/>
</dbReference>
<dbReference type="PANTHER" id="PTHR42844:SF1">
    <property type="entry name" value="DIHYDRONEOPTERIN ALDOLASE 1-RELATED"/>
    <property type="match status" value="1"/>
</dbReference>
<organism evidence="8 9">
    <name type="scientific">Hartmannibacter diazotrophicus</name>
    <dbReference type="NCBI Taxonomy" id="1482074"/>
    <lineage>
        <taxon>Bacteria</taxon>
        <taxon>Pseudomonadati</taxon>
        <taxon>Pseudomonadota</taxon>
        <taxon>Alphaproteobacteria</taxon>
        <taxon>Hyphomicrobiales</taxon>
        <taxon>Pleomorphomonadaceae</taxon>
        <taxon>Hartmannibacter</taxon>
    </lineage>
</organism>
<comment type="function">
    <text evidence="6">Catalyzes the conversion of 7,8-dihydroneopterin to 6-hydroxymethyl-7,8-dihydropterin.</text>
</comment>
<dbReference type="FunFam" id="3.30.1130.10:FF:000003">
    <property type="entry name" value="7,8-dihydroneopterin aldolase"/>
    <property type="match status" value="1"/>
</dbReference>
<dbReference type="CDD" id="cd00534">
    <property type="entry name" value="DHNA_DHNTPE"/>
    <property type="match status" value="1"/>
</dbReference>
<evidence type="ECO:0000256" key="4">
    <source>
        <dbReference type="ARBA" id="ARBA00022909"/>
    </source>
</evidence>
<protein>
    <recommendedName>
        <fullName evidence="6">7,8-dihydroneopterin aldolase</fullName>
        <ecNumber evidence="6">4.1.2.25</ecNumber>
    </recommendedName>
</protein>
<evidence type="ECO:0000259" key="7">
    <source>
        <dbReference type="SMART" id="SM00905"/>
    </source>
</evidence>
<evidence type="ECO:0000256" key="2">
    <source>
        <dbReference type="ARBA" id="ARBA00005013"/>
    </source>
</evidence>
<keyword evidence="4 6" id="KW-0289">Folate biosynthesis</keyword>
<dbReference type="KEGG" id="hdi:HDIA_2300"/>
<dbReference type="NCBIfam" id="TIGR00526">
    <property type="entry name" value="folB_dom"/>
    <property type="match status" value="1"/>
</dbReference>
<dbReference type="GO" id="GO:0004150">
    <property type="term" value="F:dihydroneopterin aldolase activity"/>
    <property type="evidence" value="ECO:0007669"/>
    <property type="project" value="UniProtKB-UniRule"/>
</dbReference>
<keyword evidence="5 6" id="KW-0456">Lyase</keyword>
<dbReference type="Proteomes" id="UP000223606">
    <property type="component" value="Chromosome 1"/>
</dbReference>
<comment type="similarity">
    <text evidence="3 6">Belongs to the DHNA family.</text>
</comment>
<accession>A0A2C9D7W7</accession>
<dbReference type="EMBL" id="LT960614">
    <property type="protein sequence ID" value="SON55841.1"/>
    <property type="molecule type" value="Genomic_DNA"/>
</dbReference>
<dbReference type="EC" id="4.1.2.25" evidence="6"/>
<dbReference type="GO" id="GO:0046654">
    <property type="term" value="P:tetrahydrofolate biosynthetic process"/>
    <property type="evidence" value="ECO:0007669"/>
    <property type="project" value="UniProtKB-UniRule"/>
</dbReference>
<dbReference type="GO" id="GO:0005737">
    <property type="term" value="C:cytoplasm"/>
    <property type="evidence" value="ECO:0007669"/>
    <property type="project" value="TreeGrafter"/>
</dbReference>
<sequence length="122" mass="13518">MTDRIFLKRLAVYGYHGLLPEEAVIGQRFYISLEARLDLAPAGVDDDFSKTVSYADLAEIAHDLATKERFEMIEALAEAIASKILLRFAAIDSLVVTVEKPSAPVPYPLESIAVEIERSRHG</sequence>
<dbReference type="PANTHER" id="PTHR42844">
    <property type="entry name" value="DIHYDRONEOPTERIN ALDOLASE 1-RELATED"/>
    <property type="match status" value="1"/>
</dbReference>
<evidence type="ECO:0000256" key="6">
    <source>
        <dbReference type="RuleBase" id="RU362079"/>
    </source>
</evidence>
<evidence type="ECO:0000313" key="9">
    <source>
        <dbReference type="Proteomes" id="UP000223606"/>
    </source>
</evidence>
<gene>
    <name evidence="8" type="primary">folB</name>
    <name evidence="8" type="ORF">HDIA_2300</name>
</gene>
<dbReference type="SMART" id="SM00905">
    <property type="entry name" value="FolB"/>
    <property type="match status" value="1"/>
</dbReference>
<feature type="domain" description="Dihydroneopterin aldolase/epimerase" evidence="7">
    <location>
        <begin position="5"/>
        <end position="118"/>
    </location>
</feature>
<evidence type="ECO:0000256" key="1">
    <source>
        <dbReference type="ARBA" id="ARBA00001353"/>
    </source>
</evidence>
<dbReference type="NCBIfam" id="TIGR00525">
    <property type="entry name" value="folB"/>
    <property type="match status" value="1"/>
</dbReference>
<dbReference type="Pfam" id="PF02152">
    <property type="entry name" value="FolB"/>
    <property type="match status" value="1"/>
</dbReference>
<dbReference type="OrthoDB" id="9808041at2"/>
<evidence type="ECO:0000256" key="3">
    <source>
        <dbReference type="ARBA" id="ARBA00005708"/>
    </source>
</evidence>
<dbReference type="InterPro" id="IPR043133">
    <property type="entry name" value="GTP-CH-I_C/QueF"/>
</dbReference>
<proteinExistence type="inferred from homology"/>
<dbReference type="AlphaFoldDB" id="A0A2C9D7W7"/>
<dbReference type="RefSeq" id="WP_099556299.1">
    <property type="nucleotide sequence ID" value="NZ_LT960614.1"/>
</dbReference>
<dbReference type="SUPFAM" id="SSF55620">
    <property type="entry name" value="Tetrahydrobiopterin biosynthesis enzymes-like"/>
    <property type="match status" value="1"/>
</dbReference>
<dbReference type="Gene3D" id="3.30.1130.10">
    <property type="match status" value="1"/>
</dbReference>
<dbReference type="GO" id="GO:0046656">
    <property type="term" value="P:folic acid biosynthetic process"/>
    <property type="evidence" value="ECO:0007669"/>
    <property type="project" value="UniProtKB-UniRule"/>
</dbReference>
<comment type="pathway">
    <text evidence="2 6">Cofactor biosynthesis; tetrahydrofolate biosynthesis; 2-amino-4-hydroxy-6-hydroxymethyl-7,8-dihydropteridine diphosphate from 7,8-dihydroneopterin triphosphate: step 3/4.</text>
</comment>
<evidence type="ECO:0000256" key="5">
    <source>
        <dbReference type="ARBA" id="ARBA00023239"/>
    </source>
</evidence>
<dbReference type="UniPathway" id="UPA00077">
    <property type="reaction ID" value="UER00154"/>
</dbReference>
<evidence type="ECO:0000313" key="8">
    <source>
        <dbReference type="EMBL" id="SON55841.1"/>
    </source>
</evidence>
<reference evidence="9" key="1">
    <citation type="submission" date="2017-09" db="EMBL/GenBank/DDBJ databases">
        <title>Genome sequence of Nannocystis excedens DSM 71.</title>
        <authorList>
            <person name="Blom J."/>
        </authorList>
    </citation>
    <scope>NUCLEOTIDE SEQUENCE [LARGE SCALE GENOMIC DNA]</scope>
    <source>
        <strain evidence="9">type strain: E19</strain>
    </source>
</reference>
<name>A0A2C9D7W7_9HYPH</name>
<comment type="catalytic activity">
    <reaction evidence="1 6">
        <text>7,8-dihydroneopterin = 6-hydroxymethyl-7,8-dihydropterin + glycolaldehyde</text>
        <dbReference type="Rhea" id="RHEA:10540"/>
        <dbReference type="ChEBI" id="CHEBI:17001"/>
        <dbReference type="ChEBI" id="CHEBI:17071"/>
        <dbReference type="ChEBI" id="CHEBI:44841"/>
        <dbReference type="EC" id="4.1.2.25"/>
    </reaction>
</comment>
<dbReference type="InterPro" id="IPR006156">
    <property type="entry name" value="Dihydroneopterin_aldolase"/>
</dbReference>